<dbReference type="EMBL" id="LCEK01000023">
    <property type="protein sequence ID" value="KKS71640.1"/>
    <property type="molecule type" value="Genomic_DNA"/>
</dbReference>
<feature type="transmembrane region" description="Helical" evidence="1">
    <location>
        <begin position="117"/>
        <end position="135"/>
    </location>
</feature>
<dbReference type="InterPro" id="IPR037185">
    <property type="entry name" value="EmrE-like"/>
</dbReference>
<accession>A0A0G1BE50</accession>
<gene>
    <name evidence="3" type="ORF">UV42_C0023G0010</name>
</gene>
<feature type="transmembrane region" description="Helical" evidence="1">
    <location>
        <begin position="177"/>
        <end position="195"/>
    </location>
</feature>
<keyword evidence="1" id="KW-0812">Transmembrane</keyword>
<keyword evidence="1" id="KW-0472">Membrane</keyword>
<feature type="domain" description="EamA" evidence="2">
    <location>
        <begin position="1"/>
        <end position="134"/>
    </location>
</feature>
<dbReference type="SUPFAM" id="SSF103481">
    <property type="entry name" value="Multidrug resistance efflux transporter EmrE"/>
    <property type="match status" value="1"/>
</dbReference>
<comment type="caution">
    <text evidence="3">The sequence shown here is derived from an EMBL/GenBank/DDBJ whole genome shotgun (WGS) entry which is preliminary data.</text>
</comment>
<evidence type="ECO:0000259" key="2">
    <source>
        <dbReference type="Pfam" id="PF00892"/>
    </source>
</evidence>
<keyword evidence="1" id="KW-1133">Transmembrane helix</keyword>
<dbReference type="Pfam" id="PF00892">
    <property type="entry name" value="EamA"/>
    <property type="match status" value="1"/>
</dbReference>
<feature type="transmembrane region" description="Helical" evidence="1">
    <location>
        <begin position="33"/>
        <end position="53"/>
    </location>
</feature>
<protein>
    <recommendedName>
        <fullName evidence="2">EamA domain-containing protein</fullName>
    </recommendedName>
</protein>
<organism evidence="3 4">
    <name type="scientific">Candidatus Magasanikbacteria bacterium GW2011_GWE2_42_7</name>
    <dbReference type="NCBI Taxonomy" id="1619052"/>
    <lineage>
        <taxon>Bacteria</taxon>
        <taxon>Candidatus Magasanikiibacteriota</taxon>
    </lineage>
</organism>
<dbReference type="AlphaFoldDB" id="A0A0G1BE50"/>
<proteinExistence type="predicted"/>
<sequence>MWILYGLLAHFSWAIENVGDKYLLANKIKKPIVYLYILGTLFGVSGVLGFLILGMPLIAMTPLVFIVVAAVFWFFGGLPYLLSVQKEEVTRIAIWWNLIPLFSFIIAFFFFGETLSFHDGIGFGILLVSALIASVHVKEGIAVFSQAILYMFLACFLYAFYAVFLHEAMKYISFPTAFVYTALTVGVSAQSFLLFSRFRSFLKAEYMWKEKKILGGAVAIALSEQVGTIFNQAALSLAPASLVFSLEGSQVLFVFLITMIVALFNKKALRESFDRENLVLKLLATVLLFVGIAVLGGN</sequence>
<dbReference type="Proteomes" id="UP000033867">
    <property type="component" value="Unassembled WGS sequence"/>
</dbReference>
<dbReference type="GO" id="GO:0016020">
    <property type="term" value="C:membrane"/>
    <property type="evidence" value="ECO:0007669"/>
    <property type="project" value="InterPro"/>
</dbReference>
<name>A0A0G1BE50_9BACT</name>
<reference evidence="3 4" key="1">
    <citation type="journal article" date="2015" name="Nature">
        <title>rRNA introns, odd ribosomes, and small enigmatic genomes across a large radiation of phyla.</title>
        <authorList>
            <person name="Brown C.T."/>
            <person name="Hug L.A."/>
            <person name="Thomas B.C."/>
            <person name="Sharon I."/>
            <person name="Castelle C.J."/>
            <person name="Singh A."/>
            <person name="Wilkins M.J."/>
            <person name="Williams K.H."/>
            <person name="Banfield J.F."/>
        </authorList>
    </citation>
    <scope>NUCLEOTIDE SEQUENCE [LARGE SCALE GENOMIC DNA]</scope>
</reference>
<feature type="transmembrane region" description="Helical" evidence="1">
    <location>
        <begin position="94"/>
        <end position="111"/>
    </location>
</feature>
<feature type="transmembrane region" description="Helical" evidence="1">
    <location>
        <begin position="278"/>
        <end position="297"/>
    </location>
</feature>
<feature type="transmembrane region" description="Helical" evidence="1">
    <location>
        <begin position="59"/>
        <end position="82"/>
    </location>
</feature>
<evidence type="ECO:0000256" key="1">
    <source>
        <dbReference type="SAM" id="Phobius"/>
    </source>
</evidence>
<dbReference type="InterPro" id="IPR000620">
    <property type="entry name" value="EamA_dom"/>
</dbReference>
<feature type="transmembrane region" description="Helical" evidence="1">
    <location>
        <begin position="216"/>
        <end position="238"/>
    </location>
</feature>
<feature type="transmembrane region" description="Helical" evidence="1">
    <location>
        <begin position="147"/>
        <end position="165"/>
    </location>
</feature>
<evidence type="ECO:0000313" key="3">
    <source>
        <dbReference type="EMBL" id="KKS71640.1"/>
    </source>
</evidence>
<evidence type="ECO:0000313" key="4">
    <source>
        <dbReference type="Proteomes" id="UP000033867"/>
    </source>
</evidence>
<feature type="transmembrane region" description="Helical" evidence="1">
    <location>
        <begin position="250"/>
        <end position="266"/>
    </location>
</feature>